<evidence type="ECO:0000313" key="2">
    <source>
        <dbReference type="EMBL" id="KAE8979884.1"/>
    </source>
</evidence>
<comment type="caution">
    <text evidence="2">The sequence shown here is derived from an EMBL/GenBank/DDBJ whole genome shotgun (WGS) entry which is preliminary data.</text>
</comment>
<dbReference type="Proteomes" id="UP000435112">
    <property type="component" value="Unassembled WGS sequence"/>
</dbReference>
<reference evidence="2 3" key="1">
    <citation type="submission" date="2018-09" db="EMBL/GenBank/DDBJ databases">
        <title>Genomic investigation of the strawberry pathogen Phytophthora fragariae indicates pathogenicity is determined by transcriptional variation in three key races.</title>
        <authorList>
            <person name="Adams T.M."/>
            <person name="Armitage A.D."/>
            <person name="Sobczyk M.K."/>
            <person name="Bates H.J."/>
            <person name="Dunwell J.M."/>
            <person name="Nellist C.F."/>
            <person name="Harrison R.J."/>
        </authorList>
    </citation>
    <scope>NUCLEOTIDE SEQUENCE [LARGE SCALE GENOMIC DNA]</scope>
    <source>
        <strain evidence="2 3">SCRP324</strain>
    </source>
</reference>
<evidence type="ECO:0008006" key="4">
    <source>
        <dbReference type="Google" id="ProtNLM"/>
    </source>
</evidence>
<feature type="signal peptide" evidence="1">
    <location>
        <begin position="1"/>
        <end position="19"/>
    </location>
</feature>
<keyword evidence="1" id="KW-0732">Signal</keyword>
<evidence type="ECO:0000256" key="1">
    <source>
        <dbReference type="SAM" id="SignalP"/>
    </source>
</evidence>
<accession>A0A6A3IID7</accession>
<gene>
    <name evidence="2" type="ORF">PR002_g24292</name>
</gene>
<name>A0A6A3IID7_9STRA</name>
<evidence type="ECO:0000313" key="3">
    <source>
        <dbReference type="Proteomes" id="UP000435112"/>
    </source>
</evidence>
<dbReference type="PROSITE" id="PS51257">
    <property type="entry name" value="PROKAR_LIPOPROTEIN"/>
    <property type="match status" value="1"/>
</dbReference>
<proteinExistence type="predicted"/>
<dbReference type="EMBL" id="QXFU01002950">
    <property type="protein sequence ID" value="KAE8979884.1"/>
    <property type="molecule type" value="Genomic_DNA"/>
</dbReference>
<dbReference type="AlphaFoldDB" id="A0A6A3IID7"/>
<organism evidence="2 3">
    <name type="scientific">Phytophthora rubi</name>
    <dbReference type="NCBI Taxonomy" id="129364"/>
    <lineage>
        <taxon>Eukaryota</taxon>
        <taxon>Sar</taxon>
        <taxon>Stramenopiles</taxon>
        <taxon>Oomycota</taxon>
        <taxon>Peronosporomycetes</taxon>
        <taxon>Peronosporales</taxon>
        <taxon>Peronosporaceae</taxon>
        <taxon>Phytophthora</taxon>
    </lineage>
</organism>
<feature type="chain" id="PRO_5025363121" description="RxLR effector protein" evidence="1">
    <location>
        <begin position="20"/>
        <end position="92"/>
    </location>
</feature>
<protein>
    <recommendedName>
        <fullName evidence="4">RxLR effector protein</fullName>
    </recommendedName>
</protein>
<sequence length="92" mass="10014">MSAGRQATLLISAALTCKATSPVSLAQAWLSCRNTLKSRYRKVRVPPTTHVFPKGSTKVGSNLRSRDDPLHLVGYKPLCTKVVFGQPKTCTN</sequence>